<dbReference type="EMBL" id="CP038436">
    <property type="protein sequence ID" value="QBX55101.1"/>
    <property type="molecule type" value="Genomic_DNA"/>
</dbReference>
<keyword evidence="2" id="KW-1185">Reference proteome</keyword>
<dbReference type="RefSeq" id="WP_135267069.1">
    <property type="nucleotide sequence ID" value="NZ_CP038436.1"/>
</dbReference>
<dbReference type="Proteomes" id="UP000294853">
    <property type="component" value="Chromosome"/>
</dbReference>
<dbReference type="Pfam" id="PF13704">
    <property type="entry name" value="Glyco_tranf_2_4"/>
    <property type="match status" value="1"/>
</dbReference>
<accession>A0A4P7IH80</accession>
<protein>
    <recommendedName>
        <fullName evidence="3">Glycosyltransferase family 2 protein</fullName>
    </recommendedName>
</protein>
<evidence type="ECO:0000313" key="2">
    <source>
        <dbReference type="Proteomes" id="UP000294853"/>
    </source>
</evidence>
<evidence type="ECO:0000313" key="1">
    <source>
        <dbReference type="EMBL" id="QBX55101.1"/>
    </source>
</evidence>
<name>A0A4P7IH80_9ACTN</name>
<gene>
    <name evidence="1" type="ORF">EXE58_06280</name>
</gene>
<proteinExistence type="predicted"/>
<dbReference type="AlphaFoldDB" id="A0A4P7IH80"/>
<reference evidence="1 2" key="1">
    <citation type="submission" date="2019-03" db="EMBL/GenBank/DDBJ databases">
        <title>Three New Species of Nocardioides, Nocardioides euryhalodurans sp. nov., Nocardioides seonyuensis sp. nov. and Nocardioides eburneoflavus sp. nov. Iolated from Soil.</title>
        <authorList>
            <person name="Roh S.G."/>
            <person name="Lee C."/>
            <person name="Kim M.-K."/>
            <person name="Kim S.B."/>
        </authorList>
    </citation>
    <scope>NUCLEOTIDE SEQUENCE [LARGE SCALE GENOMIC DNA]</scope>
    <source>
        <strain evidence="1 2">MMS17-SY207-3</strain>
    </source>
</reference>
<dbReference type="OrthoDB" id="3766331at2"/>
<evidence type="ECO:0008006" key="3">
    <source>
        <dbReference type="Google" id="ProtNLM"/>
    </source>
</evidence>
<organism evidence="1 2">
    <name type="scientific">Nocardioides seonyuensis</name>
    <dbReference type="NCBI Taxonomy" id="2518371"/>
    <lineage>
        <taxon>Bacteria</taxon>
        <taxon>Bacillati</taxon>
        <taxon>Actinomycetota</taxon>
        <taxon>Actinomycetes</taxon>
        <taxon>Propionibacteriales</taxon>
        <taxon>Nocardioidaceae</taxon>
        <taxon>Nocardioides</taxon>
    </lineage>
</organism>
<sequence length="341" mass="38386">MGTTNHGGDSFVVGCALVLDSAENLERFITLNLRKGLDHLIVFLDDPDNPLPTCSSDPGLVTVVRLDAEWWGDQRPERLNRRQRVVANLARVALTRLGWADWLVFLDGDEVALLDRDVVESIPAEHRAFRLFPLEAVSDSRAGDGLFKKRLPTRRLRQLEQAGLIGEATNASYFHGHATGKIAVRPAMDVRFHVHTATDEEGEKLPRFEHPRLRHLHFESPSPEEFVRKWTALAESGSDIALLTWRRQILDGFRRMPGLAPEERERLALELYDEHVREDAEPLERLGVLTRVDLDLRTHEPARLDATRVAALAEELTLLAGIPKRLLFPGVSTAQLLAALD</sequence>
<dbReference type="KEGG" id="nsn:EXE58_06280"/>